<reference evidence="3 5" key="2">
    <citation type="submission" date="2019-03" db="EMBL/GenBank/DDBJ databases">
        <authorList>
            <person name="He R.-H."/>
        </authorList>
    </citation>
    <scope>NUCLEOTIDE SEQUENCE [LARGE SCALE GENOMIC DNA]</scope>
    <source>
        <strain evidence="3 5">DSM 19624</strain>
    </source>
</reference>
<dbReference type="PANTHER" id="PTHR36966">
    <property type="entry name" value="REP-ASSOCIATED TYROSINE TRANSPOSASE"/>
    <property type="match status" value="1"/>
</dbReference>
<evidence type="ECO:0000313" key="4">
    <source>
        <dbReference type="Proteomes" id="UP000273898"/>
    </source>
</evidence>
<dbReference type="GO" id="GO:0006313">
    <property type="term" value="P:DNA transposition"/>
    <property type="evidence" value="ECO:0007669"/>
    <property type="project" value="InterPro"/>
</dbReference>
<evidence type="ECO:0000313" key="5">
    <source>
        <dbReference type="Proteomes" id="UP000297429"/>
    </source>
</evidence>
<dbReference type="GO" id="GO:0043565">
    <property type="term" value="F:sequence-specific DNA binding"/>
    <property type="evidence" value="ECO:0007669"/>
    <property type="project" value="TreeGrafter"/>
</dbReference>
<evidence type="ECO:0000313" key="2">
    <source>
        <dbReference type="EMBL" id="RLJ76686.1"/>
    </source>
</evidence>
<name>A0A497Y3P5_9SPHI</name>
<keyword evidence="5" id="KW-1185">Reference proteome</keyword>
<feature type="domain" description="Transposase IS200-like" evidence="1">
    <location>
        <begin position="21"/>
        <end position="173"/>
    </location>
</feature>
<accession>A0A497Y3P5</accession>
<dbReference type="GO" id="GO:0004803">
    <property type="term" value="F:transposase activity"/>
    <property type="evidence" value="ECO:0007669"/>
    <property type="project" value="InterPro"/>
</dbReference>
<dbReference type="Proteomes" id="UP000297429">
    <property type="component" value="Unassembled WGS sequence"/>
</dbReference>
<dbReference type="EMBL" id="RCCK01000011">
    <property type="protein sequence ID" value="RLJ76686.1"/>
    <property type="molecule type" value="Genomic_DNA"/>
</dbReference>
<dbReference type="InterPro" id="IPR052715">
    <property type="entry name" value="RAYT_transposase"/>
</dbReference>
<dbReference type="PANTHER" id="PTHR36966:SF1">
    <property type="entry name" value="REP-ASSOCIATED TYROSINE TRANSPOSASE"/>
    <property type="match status" value="1"/>
</dbReference>
<comment type="caution">
    <text evidence="2">The sequence shown here is derived from an EMBL/GenBank/DDBJ whole genome shotgun (WGS) entry which is preliminary data.</text>
</comment>
<dbReference type="OrthoDB" id="9794403at2"/>
<sequence>MKYNPLIHHRRSIRLKGYDYSKAGAYFITICCEDRINRFGKVSGDEMILNQSGTIAYNEWVNLAERFPNFELDVFQIMPNHMHGIIVLSDQTTVGATLTVAQEEDKIKMATARGAPTIADIVGAYKSIVSNACLQLFKSHNKTMGKLWQRNYYEHIIRDERAYQNISNYIINNPGKWNEDKFHL</sequence>
<evidence type="ECO:0000313" key="3">
    <source>
        <dbReference type="EMBL" id="TFB34040.1"/>
    </source>
</evidence>
<dbReference type="RefSeq" id="WP_121283558.1">
    <property type="nucleotide sequence ID" value="NZ_RCCK01000011.1"/>
</dbReference>
<proteinExistence type="predicted"/>
<dbReference type="Proteomes" id="UP000273898">
    <property type="component" value="Unassembled WGS sequence"/>
</dbReference>
<dbReference type="SUPFAM" id="SSF143422">
    <property type="entry name" value="Transposase IS200-like"/>
    <property type="match status" value="1"/>
</dbReference>
<reference evidence="2 4" key="1">
    <citation type="submission" date="2018-10" db="EMBL/GenBank/DDBJ databases">
        <title>Genomic Encyclopedia of Archaeal and Bacterial Type Strains, Phase II (KMG-II): from individual species to whole genera.</title>
        <authorList>
            <person name="Goeker M."/>
        </authorList>
    </citation>
    <scope>NUCLEOTIDE SEQUENCE [LARGE SCALE GENOMIC DNA]</scope>
    <source>
        <strain evidence="2 4">DSM 19624</strain>
    </source>
</reference>
<protein>
    <submittedName>
        <fullName evidence="2">REP element-mobilizing transposase RayT</fullName>
    </submittedName>
</protein>
<dbReference type="InterPro" id="IPR036515">
    <property type="entry name" value="Transposase_17_sf"/>
</dbReference>
<dbReference type="SMART" id="SM01321">
    <property type="entry name" value="Y1_Tnp"/>
    <property type="match status" value="1"/>
</dbReference>
<dbReference type="Gene3D" id="3.30.70.1290">
    <property type="entry name" value="Transposase IS200-like"/>
    <property type="match status" value="1"/>
</dbReference>
<gene>
    <name evidence="2" type="ORF">BCL90_1729</name>
    <name evidence="3" type="ORF">E3V97_08340</name>
</gene>
<organism evidence="2 4">
    <name type="scientific">Pedobacter alluvionis</name>
    <dbReference type="NCBI Taxonomy" id="475253"/>
    <lineage>
        <taxon>Bacteria</taxon>
        <taxon>Pseudomonadati</taxon>
        <taxon>Bacteroidota</taxon>
        <taxon>Sphingobacteriia</taxon>
        <taxon>Sphingobacteriales</taxon>
        <taxon>Sphingobacteriaceae</taxon>
        <taxon>Pedobacter</taxon>
    </lineage>
</organism>
<dbReference type="EMBL" id="SOPX01000001">
    <property type="protein sequence ID" value="TFB34040.1"/>
    <property type="molecule type" value="Genomic_DNA"/>
</dbReference>
<evidence type="ECO:0000259" key="1">
    <source>
        <dbReference type="SMART" id="SM01321"/>
    </source>
</evidence>
<dbReference type="AlphaFoldDB" id="A0A497Y3P5"/>
<dbReference type="InterPro" id="IPR002686">
    <property type="entry name" value="Transposase_17"/>
</dbReference>